<feature type="transmembrane region" description="Helical" evidence="13">
    <location>
        <begin position="141"/>
        <end position="160"/>
    </location>
</feature>
<feature type="transmembrane region" description="Helical" evidence="13">
    <location>
        <begin position="12"/>
        <end position="34"/>
    </location>
</feature>
<dbReference type="Pfam" id="PF01794">
    <property type="entry name" value="Ferric_reduct"/>
    <property type="match status" value="1"/>
</dbReference>
<accession>A0A6L8LDZ6</accession>
<dbReference type="PANTHER" id="PTHR47354:SF8">
    <property type="entry name" value="1,2-PHENYLACETYL-COA EPOXIDASE, SUBUNIT E"/>
    <property type="match status" value="1"/>
</dbReference>
<dbReference type="GO" id="GO:0016491">
    <property type="term" value="F:oxidoreductase activity"/>
    <property type="evidence" value="ECO:0007669"/>
    <property type="project" value="UniProtKB-KW"/>
</dbReference>
<evidence type="ECO:0000313" key="15">
    <source>
        <dbReference type="EMBL" id="MYM53923.1"/>
    </source>
</evidence>
<evidence type="ECO:0000256" key="13">
    <source>
        <dbReference type="SAM" id="Phobius"/>
    </source>
</evidence>
<keyword evidence="11" id="KW-0411">Iron-sulfur</keyword>
<dbReference type="InterPro" id="IPR050415">
    <property type="entry name" value="MRET"/>
</dbReference>
<keyword evidence="12 13" id="KW-0472">Membrane</keyword>
<comment type="subcellular location">
    <subcellularLocation>
        <location evidence="2">Membrane</location>
        <topology evidence="2">Multi-pass membrane protein</topology>
    </subcellularLocation>
</comment>
<evidence type="ECO:0000256" key="4">
    <source>
        <dbReference type="ARBA" id="ARBA00022692"/>
    </source>
</evidence>
<keyword evidence="6" id="KW-0479">Metal-binding</keyword>
<comment type="caution">
    <text evidence="15">The sequence shown here is derived from an EMBL/GenBank/DDBJ whole genome shotgun (WGS) entry which is preliminary data.</text>
</comment>
<evidence type="ECO:0000256" key="3">
    <source>
        <dbReference type="ARBA" id="ARBA00022630"/>
    </source>
</evidence>
<dbReference type="SUPFAM" id="SSF52343">
    <property type="entry name" value="Ferredoxin reductase-like, C-terminal NADP-linked domain"/>
    <property type="match status" value="1"/>
</dbReference>
<dbReference type="CDD" id="cd06198">
    <property type="entry name" value="FNR_like_3"/>
    <property type="match status" value="1"/>
</dbReference>
<evidence type="ECO:0000313" key="16">
    <source>
        <dbReference type="Proteomes" id="UP000479043"/>
    </source>
</evidence>
<dbReference type="Gene3D" id="3.40.50.80">
    <property type="entry name" value="Nucleotide-binding domain of ferredoxin-NADP reductase (FNR) module"/>
    <property type="match status" value="1"/>
</dbReference>
<dbReference type="Proteomes" id="UP000479043">
    <property type="component" value="Unassembled WGS sequence"/>
</dbReference>
<comment type="cofactor">
    <cofactor evidence="1">
        <name>FAD</name>
        <dbReference type="ChEBI" id="CHEBI:57692"/>
    </cofactor>
</comment>
<dbReference type="Pfam" id="PF08022">
    <property type="entry name" value="FAD_binding_8"/>
    <property type="match status" value="1"/>
</dbReference>
<keyword evidence="8 13" id="KW-1133">Transmembrane helix</keyword>
<evidence type="ECO:0000256" key="11">
    <source>
        <dbReference type="ARBA" id="ARBA00023014"/>
    </source>
</evidence>
<evidence type="ECO:0000256" key="6">
    <source>
        <dbReference type="ARBA" id="ARBA00022723"/>
    </source>
</evidence>
<reference evidence="15 16" key="1">
    <citation type="submission" date="2020-01" db="EMBL/GenBank/DDBJ databases">
        <authorList>
            <person name="Chen S."/>
        </authorList>
    </citation>
    <scope>NUCLEOTIDE SEQUENCE [LARGE SCALE GENOMIC DNA]</scope>
    <source>
        <strain evidence="15 16">GS-10</strain>
    </source>
</reference>
<feature type="transmembrane region" description="Helical" evidence="13">
    <location>
        <begin position="78"/>
        <end position="96"/>
    </location>
</feature>
<dbReference type="EMBL" id="WWEN01000001">
    <property type="protein sequence ID" value="MYM53923.1"/>
    <property type="molecule type" value="Genomic_DNA"/>
</dbReference>
<dbReference type="InterPro" id="IPR013112">
    <property type="entry name" value="FAD-bd_8"/>
</dbReference>
<feature type="domain" description="FAD-binding FR-type" evidence="14">
    <location>
        <begin position="220"/>
        <end position="320"/>
    </location>
</feature>
<dbReference type="GO" id="GO:0050660">
    <property type="term" value="F:flavin adenine dinucleotide binding"/>
    <property type="evidence" value="ECO:0007669"/>
    <property type="project" value="TreeGrafter"/>
</dbReference>
<dbReference type="GO" id="GO:0046872">
    <property type="term" value="F:metal ion binding"/>
    <property type="evidence" value="ECO:0007669"/>
    <property type="project" value="UniProtKB-KW"/>
</dbReference>
<evidence type="ECO:0000256" key="7">
    <source>
        <dbReference type="ARBA" id="ARBA00022827"/>
    </source>
</evidence>
<protein>
    <submittedName>
        <fullName evidence="15">Ferric reductase</fullName>
    </submittedName>
</protein>
<evidence type="ECO:0000259" key="14">
    <source>
        <dbReference type="PROSITE" id="PS51384"/>
    </source>
</evidence>
<dbReference type="InterPro" id="IPR039261">
    <property type="entry name" value="FNR_nucleotide-bd"/>
</dbReference>
<evidence type="ECO:0000256" key="8">
    <source>
        <dbReference type="ARBA" id="ARBA00022989"/>
    </source>
</evidence>
<feature type="transmembrane region" description="Helical" evidence="13">
    <location>
        <begin position="40"/>
        <end position="58"/>
    </location>
</feature>
<dbReference type="PANTHER" id="PTHR47354">
    <property type="entry name" value="NADH OXIDOREDUCTASE HCR"/>
    <property type="match status" value="1"/>
</dbReference>
<dbReference type="GO" id="GO:0051537">
    <property type="term" value="F:2 iron, 2 sulfur cluster binding"/>
    <property type="evidence" value="ECO:0007669"/>
    <property type="project" value="UniProtKB-KW"/>
</dbReference>
<sequence length="448" mass="49961">MTRTNLRIFWGFWIAIGALWLVLNFDIFSASGVFALRQFIMQWSGVLAIAAMSVAMILSLRSRWLEARLDGLDKMYRLHKWIGIGALGLSIFHWLWSEAPKWAVGAGLLERPQRGPRPEITDPVRAYLGSFRGTAEELGEIAFYAVVILLVIALVKLVPYRLFRYSHRVLPLSYLALVFHSVILVDYDMWVTPLGIVLALLMIAGSYGALVSLVGAIGYKRRVTGEITAMHEYPGVRSLETEIRIGTGWPGHKAGQFAFVTSNRFEGAHPYTIASAWNPIDPKIAFVTKELGDHTSDLAEKLQIGQQVKVEGPYGCFTFDDGLPRQIWVGAGIGITPFLARLKEMAIADPDAPCPEIDLFHSTREIDEAALERIAADARAANVRLHVLIDERDGFLGAERIREAVPGWSEASLWFCGPSGFGKSLRADFAAQGMDVDKRFHQELFEMR</sequence>
<dbReference type="InterPro" id="IPR013130">
    <property type="entry name" value="Fe3_Rdtase_TM_dom"/>
</dbReference>
<feature type="transmembrane region" description="Helical" evidence="13">
    <location>
        <begin position="172"/>
        <end position="190"/>
    </location>
</feature>
<keyword evidence="7" id="KW-0274">FAD</keyword>
<keyword evidence="16" id="KW-1185">Reference proteome</keyword>
<evidence type="ECO:0000256" key="9">
    <source>
        <dbReference type="ARBA" id="ARBA00023002"/>
    </source>
</evidence>
<gene>
    <name evidence="15" type="ORF">GR167_01295</name>
</gene>
<evidence type="ECO:0000256" key="5">
    <source>
        <dbReference type="ARBA" id="ARBA00022714"/>
    </source>
</evidence>
<dbReference type="AlphaFoldDB" id="A0A6L8LDZ6"/>
<name>A0A6L8LDZ6_9RHOB</name>
<keyword evidence="4 13" id="KW-0812">Transmembrane</keyword>
<dbReference type="PROSITE" id="PS51384">
    <property type="entry name" value="FAD_FR"/>
    <property type="match status" value="1"/>
</dbReference>
<keyword evidence="10" id="KW-0408">Iron</keyword>
<evidence type="ECO:0000256" key="2">
    <source>
        <dbReference type="ARBA" id="ARBA00004141"/>
    </source>
</evidence>
<dbReference type="GO" id="GO:0016020">
    <property type="term" value="C:membrane"/>
    <property type="evidence" value="ECO:0007669"/>
    <property type="project" value="UniProtKB-SubCell"/>
</dbReference>
<feature type="transmembrane region" description="Helical" evidence="13">
    <location>
        <begin position="196"/>
        <end position="219"/>
    </location>
</feature>
<organism evidence="15 16">
    <name type="scientific">Thalassovita mangrovi</name>
    <dbReference type="NCBI Taxonomy" id="2692236"/>
    <lineage>
        <taxon>Bacteria</taxon>
        <taxon>Pseudomonadati</taxon>
        <taxon>Pseudomonadota</taxon>
        <taxon>Alphaproteobacteria</taxon>
        <taxon>Rhodobacterales</taxon>
        <taxon>Roseobacteraceae</taxon>
        <taxon>Thalassovita</taxon>
    </lineage>
</organism>
<dbReference type="InterPro" id="IPR017938">
    <property type="entry name" value="Riboflavin_synthase-like_b-brl"/>
</dbReference>
<dbReference type="InterPro" id="IPR017927">
    <property type="entry name" value="FAD-bd_FR_type"/>
</dbReference>
<dbReference type="SUPFAM" id="SSF63380">
    <property type="entry name" value="Riboflavin synthase domain-like"/>
    <property type="match status" value="1"/>
</dbReference>
<dbReference type="RefSeq" id="WP_160971630.1">
    <property type="nucleotide sequence ID" value="NZ_WWEN01000001.1"/>
</dbReference>
<evidence type="ECO:0000256" key="1">
    <source>
        <dbReference type="ARBA" id="ARBA00001974"/>
    </source>
</evidence>
<keyword evidence="5" id="KW-0001">2Fe-2S</keyword>
<dbReference type="Gene3D" id="2.40.30.10">
    <property type="entry name" value="Translation factors"/>
    <property type="match status" value="1"/>
</dbReference>
<proteinExistence type="predicted"/>
<keyword evidence="9" id="KW-0560">Oxidoreductase</keyword>
<evidence type="ECO:0000256" key="12">
    <source>
        <dbReference type="ARBA" id="ARBA00023136"/>
    </source>
</evidence>
<evidence type="ECO:0000256" key="10">
    <source>
        <dbReference type="ARBA" id="ARBA00023004"/>
    </source>
</evidence>
<keyword evidence="3" id="KW-0285">Flavoprotein</keyword>